<evidence type="ECO:0000256" key="6">
    <source>
        <dbReference type="ARBA" id="ARBA00023157"/>
    </source>
</evidence>
<feature type="region of interest" description="Disordered" evidence="10">
    <location>
        <begin position="301"/>
        <end position="340"/>
    </location>
</feature>
<dbReference type="InterPro" id="IPR041846">
    <property type="entry name" value="ENL_dom"/>
</dbReference>
<evidence type="ECO:0000259" key="11">
    <source>
        <dbReference type="PROSITE" id="PS51485"/>
    </source>
</evidence>
<dbReference type="PROSITE" id="PS51485">
    <property type="entry name" value="PHYTOCYANIN"/>
    <property type="match status" value="1"/>
</dbReference>
<evidence type="ECO:0000256" key="10">
    <source>
        <dbReference type="SAM" id="MobiDB-lite"/>
    </source>
</evidence>
<dbReference type="SUPFAM" id="SSF49503">
    <property type="entry name" value="Cupredoxins"/>
    <property type="match status" value="1"/>
</dbReference>
<dbReference type="Pfam" id="PF02298">
    <property type="entry name" value="Cu_bind_like"/>
    <property type="match status" value="1"/>
</dbReference>
<gene>
    <name evidence="12" type="ORF">CQW23_17517</name>
</gene>
<organism evidence="12 13">
    <name type="scientific">Capsicum baccatum</name>
    <name type="common">Peruvian pepper</name>
    <dbReference type="NCBI Taxonomy" id="33114"/>
    <lineage>
        <taxon>Eukaryota</taxon>
        <taxon>Viridiplantae</taxon>
        <taxon>Streptophyta</taxon>
        <taxon>Embryophyta</taxon>
        <taxon>Tracheophyta</taxon>
        <taxon>Spermatophyta</taxon>
        <taxon>Magnoliopsida</taxon>
        <taxon>eudicotyledons</taxon>
        <taxon>Gunneridae</taxon>
        <taxon>Pentapetalae</taxon>
        <taxon>asterids</taxon>
        <taxon>lamiids</taxon>
        <taxon>Solanales</taxon>
        <taxon>Solanaceae</taxon>
        <taxon>Solanoideae</taxon>
        <taxon>Capsiceae</taxon>
        <taxon>Capsicum</taxon>
    </lineage>
</organism>
<evidence type="ECO:0000256" key="8">
    <source>
        <dbReference type="ARBA" id="ARBA00023288"/>
    </source>
</evidence>
<dbReference type="InterPro" id="IPR003245">
    <property type="entry name" value="Phytocyanin_dom"/>
</dbReference>
<dbReference type="GO" id="GO:0098552">
    <property type="term" value="C:side of membrane"/>
    <property type="evidence" value="ECO:0007669"/>
    <property type="project" value="UniProtKB-KW"/>
</dbReference>
<dbReference type="PANTHER" id="PTHR33021:SF514">
    <property type="entry name" value="PHYTOCYANIN DOMAIN-CONTAINING PROTEIN"/>
    <property type="match status" value="1"/>
</dbReference>
<dbReference type="FunFam" id="2.60.40.420:FF:000010">
    <property type="entry name" value="Early nodulin-like protein 1"/>
    <property type="match status" value="1"/>
</dbReference>
<keyword evidence="6" id="KW-1015">Disulfide bond</keyword>
<dbReference type="PANTHER" id="PTHR33021">
    <property type="entry name" value="BLUE COPPER PROTEIN"/>
    <property type="match status" value="1"/>
</dbReference>
<reference evidence="13" key="2">
    <citation type="journal article" date="2017" name="J. Anim. Genet.">
        <title>Multiple reference genome sequences of hot pepper reveal the massive evolution of plant disease resistance genes by retroduplication.</title>
        <authorList>
            <person name="Kim S."/>
            <person name="Park J."/>
            <person name="Yeom S.-I."/>
            <person name="Kim Y.-M."/>
            <person name="Seo E."/>
            <person name="Kim K.-T."/>
            <person name="Kim M.-S."/>
            <person name="Lee J.M."/>
            <person name="Cheong K."/>
            <person name="Shin H.-S."/>
            <person name="Kim S.-B."/>
            <person name="Han K."/>
            <person name="Lee J."/>
            <person name="Park M."/>
            <person name="Lee H.-A."/>
            <person name="Lee H.-Y."/>
            <person name="Lee Y."/>
            <person name="Oh S."/>
            <person name="Lee J.H."/>
            <person name="Choi E."/>
            <person name="Choi E."/>
            <person name="Lee S.E."/>
            <person name="Jeon J."/>
            <person name="Kim H."/>
            <person name="Choi G."/>
            <person name="Song H."/>
            <person name="Lee J."/>
            <person name="Lee S.-C."/>
            <person name="Kwon J.-K."/>
            <person name="Lee H.-Y."/>
            <person name="Koo N."/>
            <person name="Hong Y."/>
            <person name="Kim R.W."/>
            <person name="Kang W.-H."/>
            <person name="Huh J.H."/>
            <person name="Kang B.-C."/>
            <person name="Yang T.-J."/>
            <person name="Lee Y.-H."/>
            <person name="Bennetzen J.L."/>
            <person name="Choi D."/>
        </authorList>
    </citation>
    <scope>NUCLEOTIDE SEQUENCE [LARGE SCALE GENOMIC DNA]</scope>
    <source>
        <strain evidence="13">cv. PBC81</strain>
    </source>
</reference>
<evidence type="ECO:0000256" key="7">
    <source>
        <dbReference type="ARBA" id="ARBA00023180"/>
    </source>
</evidence>
<evidence type="ECO:0000256" key="3">
    <source>
        <dbReference type="ARBA" id="ARBA00022622"/>
    </source>
</evidence>
<keyword evidence="8" id="KW-0449">Lipoprotein</keyword>
<feature type="domain" description="Phytocyanin" evidence="11">
    <location>
        <begin position="197"/>
        <end position="299"/>
    </location>
</feature>
<keyword evidence="13" id="KW-1185">Reference proteome</keyword>
<dbReference type="STRING" id="33114.A0A2G2WE44"/>
<dbReference type="Proteomes" id="UP000224567">
    <property type="component" value="Unassembled WGS sequence"/>
</dbReference>
<keyword evidence="7" id="KW-0325">Glycoprotein</keyword>
<dbReference type="CDD" id="cd11019">
    <property type="entry name" value="OsENODL1_like"/>
    <property type="match status" value="1"/>
</dbReference>
<evidence type="ECO:0000256" key="5">
    <source>
        <dbReference type="ARBA" id="ARBA00023136"/>
    </source>
</evidence>
<keyword evidence="5" id="KW-0472">Membrane</keyword>
<keyword evidence="4" id="KW-0732">Signal</keyword>
<dbReference type="OrthoDB" id="2015640at2759"/>
<keyword evidence="2" id="KW-1003">Cell membrane</keyword>
<evidence type="ECO:0000313" key="12">
    <source>
        <dbReference type="EMBL" id="PHT43492.1"/>
    </source>
</evidence>
<protein>
    <recommendedName>
        <fullName evidence="11">Phytocyanin domain-containing protein</fullName>
    </recommendedName>
</protein>
<comment type="similarity">
    <text evidence="9">Belongs to the early nodulin-like (ENODL) family.</text>
</comment>
<evidence type="ECO:0000256" key="2">
    <source>
        <dbReference type="ARBA" id="ARBA00022475"/>
    </source>
</evidence>
<feature type="region of interest" description="Disordered" evidence="10">
    <location>
        <begin position="382"/>
        <end position="424"/>
    </location>
</feature>
<comment type="caution">
    <text evidence="12">The sequence shown here is derived from an EMBL/GenBank/DDBJ whole genome shotgun (WGS) entry which is preliminary data.</text>
</comment>
<comment type="subcellular location">
    <subcellularLocation>
        <location evidence="1">Cell membrane</location>
        <topology evidence="1">Lipid-anchor</topology>
        <topology evidence="1">GPI-anchor</topology>
    </subcellularLocation>
</comment>
<accession>A0A2G2WE44</accession>
<feature type="compositionally biased region" description="Basic and acidic residues" evidence="10">
    <location>
        <begin position="392"/>
        <end position="424"/>
    </location>
</feature>
<dbReference type="AlphaFoldDB" id="A0A2G2WE44"/>
<sequence>MGTNILVTSIYAKCDANLREELLLNLNDICQKYNLSWNIASDFNCITNPGEKHGDEDSFKEVIKQAWDLKVQGSPMWRFYLKLKNTCRNLFPWSKNTIGNIFDNIKDLEKRGSLKLMMDRLDKYERISEQLVNKNKPSFYVTLKDYDPRINIIKQITRLSHNQFPIQYLGCPIYDGAKKIVFFNNMVAKVAKRMQGHKLYVGGKEGWVLKPSESYDQWARRNRFQVNDTIVFKYKKGQDSVMVVHDNDDYTKCNKTSPIHHMKDGHSKLKFTRNGRFYFISGKDNHCELGQKLLVVVLSPDHHKSPSPVTPTPAISPVIAPTPPPSPGSVSPAPAPAKSDAMGVGGSSVLCWSPELVADLSLTMDLMTVARNHCIRVAGAPATSTAYNSPPRHPEAPANYEREKTKDDSEPFFDRRWLTEDDSG</sequence>
<evidence type="ECO:0000256" key="9">
    <source>
        <dbReference type="ARBA" id="ARBA00035011"/>
    </source>
</evidence>
<dbReference type="InterPro" id="IPR039391">
    <property type="entry name" value="Phytocyanin-like"/>
</dbReference>
<dbReference type="Gene3D" id="2.60.40.420">
    <property type="entry name" value="Cupredoxins - blue copper proteins"/>
    <property type="match status" value="1"/>
</dbReference>
<evidence type="ECO:0000256" key="4">
    <source>
        <dbReference type="ARBA" id="ARBA00022729"/>
    </source>
</evidence>
<evidence type="ECO:0000313" key="13">
    <source>
        <dbReference type="Proteomes" id="UP000224567"/>
    </source>
</evidence>
<dbReference type="GO" id="GO:0009055">
    <property type="term" value="F:electron transfer activity"/>
    <property type="evidence" value="ECO:0007669"/>
    <property type="project" value="InterPro"/>
</dbReference>
<name>A0A2G2WE44_CAPBA</name>
<reference evidence="12 13" key="1">
    <citation type="journal article" date="2017" name="Genome Biol.">
        <title>New reference genome sequences of hot pepper reveal the massive evolution of plant disease-resistance genes by retroduplication.</title>
        <authorList>
            <person name="Kim S."/>
            <person name="Park J."/>
            <person name="Yeom S.I."/>
            <person name="Kim Y.M."/>
            <person name="Seo E."/>
            <person name="Kim K.T."/>
            <person name="Kim M.S."/>
            <person name="Lee J.M."/>
            <person name="Cheong K."/>
            <person name="Shin H.S."/>
            <person name="Kim S.B."/>
            <person name="Han K."/>
            <person name="Lee J."/>
            <person name="Park M."/>
            <person name="Lee H.A."/>
            <person name="Lee H.Y."/>
            <person name="Lee Y."/>
            <person name="Oh S."/>
            <person name="Lee J.H."/>
            <person name="Choi E."/>
            <person name="Choi E."/>
            <person name="Lee S.E."/>
            <person name="Jeon J."/>
            <person name="Kim H."/>
            <person name="Choi G."/>
            <person name="Song H."/>
            <person name="Lee J."/>
            <person name="Lee S.C."/>
            <person name="Kwon J.K."/>
            <person name="Lee H.Y."/>
            <person name="Koo N."/>
            <person name="Hong Y."/>
            <person name="Kim R.W."/>
            <person name="Kang W.H."/>
            <person name="Huh J.H."/>
            <person name="Kang B.C."/>
            <person name="Yang T.J."/>
            <person name="Lee Y.H."/>
            <person name="Bennetzen J.L."/>
            <person name="Choi D."/>
        </authorList>
    </citation>
    <scope>NUCLEOTIDE SEQUENCE [LARGE SCALE GENOMIC DNA]</scope>
    <source>
        <strain evidence="13">cv. PBC81</strain>
    </source>
</reference>
<evidence type="ECO:0000256" key="1">
    <source>
        <dbReference type="ARBA" id="ARBA00004609"/>
    </source>
</evidence>
<keyword evidence="3" id="KW-0336">GPI-anchor</keyword>
<proteinExistence type="inferred from homology"/>
<dbReference type="InterPro" id="IPR008972">
    <property type="entry name" value="Cupredoxin"/>
</dbReference>
<dbReference type="GO" id="GO:0005886">
    <property type="term" value="C:plasma membrane"/>
    <property type="evidence" value="ECO:0007669"/>
    <property type="project" value="UniProtKB-SubCell"/>
</dbReference>
<dbReference type="EMBL" id="MLFT02000007">
    <property type="protein sequence ID" value="PHT43492.1"/>
    <property type="molecule type" value="Genomic_DNA"/>
</dbReference>